<keyword evidence="1" id="KW-0732">Signal</keyword>
<evidence type="ECO:0000313" key="3">
    <source>
        <dbReference type="EMBL" id="GAG68232.1"/>
    </source>
</evidence>
<dbReference type="AlphaFoldDB" id="X1AEI0"/>
<dbReference type="EMBL" id="BART01000230">
    <property type="protein sequence ID" value="GAG68232.1"/>
    <property type="molecule type" value="Genomic_DNA"/>
</dbReference>
<dbReference type="InterPro" id="IPR050902">
    <property type="entry name" value="ABC_Transporter_SBP"/>
</dbReference>
<protein>
    <recommendedName>
        <fullName evidence="2">Fe/B12 periplasmic-binding domain-containing protein</fullName>
    </recommendedName>
</protein>
<reference evidence="3" key="1">
    <citation type="journal article" date="2014" name="Front. Microbiol.">
        <title>High frequency of phylogenetically diverse reductive dehalogenase-homologous genes in deep subseafloor sedimentary metagenomes.</title>
        <authorList>
            <person name="Kawai M."/>
            <person name="Futagami T."/>
            <person name="Toyoda A."/>
            <person name="Takaki Y."/>
            <person name="Nishi S."/>
            <person name="Hori S."/>
            <person name="Arai W."/>
            <person name="Tsubouchi T."/>
            <person name="Morono Y."/>
            <person name="Uchiyama I."/>
            <person name="Ito T."/>
            <person name="Fujiyama A."/>
            <person name="Inagaki F."/>
            <person name="Takami H."/>
        </authorList>
    </citation>
    <scope>NUCLEOTIDE SEQUENCE</scope>
    <source>
        <strain evidence="3">Expedition CK06-06</strain>
    </source>
</reference>
<accession>X1AEI0</accession>
<organism evidence="3">
    <name type="scientific">marine sediment metagenome</name>
    <dbReference type="NCBI Taxonomy" id="412755"/>
    <lineage>
        <taxon>unclassified sequences</taxon>
        <taxon>metagenomes</taxon>
        <taxon>ecological metagenomes</taxon>
    </lineage>
</organism>
<feature type="domain" description="Fe/B12 periplasmic-binding" evidence="2">
    <location>
        <begin position="54"/>
        <end position="308"/>
    </location>
</feature>
<dbReference type="PROSITE" id="PS50983">
    <property type="entry name" value="FE_B12_PBP"/>
    <property type="match status" value="1"/>
</dbReference>
<dbReference type="PANTHER" id="PTHR30535:SF34">
    <property type="entry name" value="MOLYBDATE-BINDING PROTEIN MOLA"/>
    <property type="match status" value="1"/>
</dbReference>
<sequence length="308" mass="34034">MKFCKSSILILTFLFLILILSSLLSFSLAEASNYPLTIIDDTGSAITIPEEPQRIISTAPSNTEILFYLGLEDKIVGVTNYCNYPEETNKIEKIGEMTPLNLEKIASLKPDLILGYGLYQLGEIAPLKEAGYNIIIIEPRTINETLKSIRMVATICGITEKGNSLVKGLIQRINKIKTKTSNISISKRPKIFIGGIYETIWTPGEGTLFNELITLAGGRNIAASLPGWAKISPEFVAKEEPEIIIIPIGAMGQADESNIKENISKRAGWSNVPAIKSGKIFVVNEDLFYRAGPRLIDGLEKLYEIFYE</sequence>
<dbReference type="InterPro" id="IPR054828">
    <property type="entry name" value="Vit_B12_bind_prot"/>
</dbReference>
<dbReference type="NCBIfam" id="NF038402">
    <property type="entry name" value="TroA_like"/>
    <property type="match status" value="1"/>
</dbReference>
<dbReference type="PANTHER" id="PTHR30535">
    <property type="entry name" value="VITAMIN B12-BINDING PROTEIN"/>
    <property type="match status" value="1"/>
</dbReference>
<dbReference type="CDD" id="cd01144">
    <property type="entry name" value="BtuF"/>
    <property type="match status" value="1"/>
</dbReference>
<dbReference type="InterPro" id="IPR002491">
    <property type="entry name" value="ABC_transptr_periplasmic_BD"/>
</dbReference>
<gene>
    <name evidence="3" type="ORF">S01H4_01302</name>
</gene>
<dbReference type="GO" id="GO:0071281">
    <property type="term" value="P:cellular response to iron ion"/>
    <property type="evidence" value="ECO:0007669"/>
    <property type="project" value="TreeGrafter"/>
</dbReference>
<comment type="caution">
    <text evidence="3">The sequence shown here is derived from an EMBL/GenBank/DDBJ whole genome shotgun (WGS) entry which is preliminary data.</text>
</comment>
<evidence type="ECO:0000259" key="2">
    <source>
        <dbReference type="PROSITE" id="PS50983"/>
    </source>
</evidence>
<evidence type="ECO:0000256" key="1">
    <source>
        <dbReference type="ARBA" id="ARBA00022729"/>
    </source>
</evidence>
<dbReference type="Pfam" id="PF01497">
    <property type="entry name" value="Peripla_BP_2"/>
    <property type="match status" value="1"/>
</dbReference>
<dbReference type="Gene3D" id="3.40.50.1980">
    <property type="entry name" value="Nitrogenase molybdenum iron protein domain"/>
    <property type="match status" value="2"/>
</dbReference>
<name>X1AEI0_9ZZZZ</name>
<proteinExistence type="predicted"/>
<dbReference type="SUPFAM" id="SSF53807">
    <property type="entry name" value="Helical backbone' metal receptor"/>
    <property type="match status" value="1"/>
</dbReference>